<name>A0A2X3BYG2_KLEPN</name>
<accession>A0A2X3BYG2</accession>
<proteinExistence type="predicted"/>
<dbReference type="EMBL" id="UAWN01000002">
    <property type="protein sequence ID" value="SQC05821.1"/>
    <property type="molecule type" value="Genomic_DNA"/>
</dbReference>
<reference evidence="1 2" key="1">
    <citation type="submission" date="2018-06" db="EMBL/GenBank/DDBJ databases">
        <authorList>
            <consortium name="Pathogen Informatics"/>
            <person name="Doyle S."/>
        </authorList>
    </citation>
    <scope>NUCLEOTIDE SEQUENCE [LARGE SCALE GENOMIC DNA]</scope>
    <source>
        <strain evidence="1 2">NCTC9128</strain>
    </source>
</reference>
<dbReference type="Proteomes" id="UP000251088">
    <property type="component" value="Unassembled WGS sequence"/>
</dbReference>
<dbReference type="AlphaFoldDB" id="A0A2X3BYG2"/>
<evidence type="ECO:0000313" key="1">
    <source>
        <dbReference type="EMBL" id="SQC05821.1"/>
    </source>
</evidence>
<evidence type="ECO:0000313" key="2">
    <source>
        <dbReference type="Proteomes" id="UP000251088"/>
    </source>
</evidence>
<protein>
    <submittedName>
        <fullName evidence="1">Uncharacterized protein</fullName>
    </submittedName>
</protein>
<gene>
    <name evidence="1" type="ORF">NCTC9128_00404</name>
</gene>
<sequence length="110" mass="12223">MSRIAFLIERRDLDPAEVGVEADRPDNGRDRRQIDRLSRPIGLPRRLVAGFDRGINALLGNPRIDAVFNFLRGGISAIKVGPQVVSGVQFAIGIRQQTPVQTHSLERKRA</sequence>
<organism evidence="1 2">
    <name type="scientific">Klebsiella pneumoniae</name>
    <dbReference type="NCBI Taxonomy" id="573"/>
    <lineage>
        <taxon>Bacteria</taxon>
        <taxon>Pseudomonadati</taxon>
        <taxon>Pseudomonadota</taxon>
        <taxon>Gammaproteobacteria</taxon>
        <taxon>Enterobacterales</taxon>
        <taxon>Enterobacteriaceae</taxon>
        <taxon>Klebsiella/Raoultella group</taxon>
        <taxon>Klebsiella</taxon>
        <taxon>Klebsiella pneumoniae complex</taxon>
    </lineage>
</organism>